<reference evidence="3 4" key="1">
    <citation type="submission" date="2020-05" db="EMBL/GenBank/DDBJ databases">
        <title>The draft genome sequence of Maribacter arenosus CAU 1321.</title>
        <authorList>
            <person name="Mu L."/>
        </authorList>
    </citation>
    <scope>NUCLEOTIDE SEQUENCE [LARGE SCALE GENOMIC DNA]</scope>
    <source>
        <strain evidence="3 4">CAU 1321</strain>
    </source>
</reference>
<accession>A0ABR7VFF9</accession>
<organism evidence="3 4">
    <name type="scientific">Maribacter arenosus</name>
    <dbReference type="NCBI Taxonomy" id="1854708"/>
    <lineage>
        <taxon>Bacteria</taxon>
        <taxon>Pseudomonadati</taxon>
        <taxon>Bacteroidota</taxon>
        <taxon>Flavobacteriia</taxon>
        <taxon>Flavobacteriales</taxon>
        <taxon>Flavobacteriaceae</taxon>
        <taxon>Maribacter</taxon>
    </lineage>
</organism>
<feature type="domain" description="Fibrobacter succinogenes major paralogous" evidence="2">
    <location>
        <begin position="43"/>
        <end position="252"/>
    </location>
</feature>
<proteinExistence type="predicted"/>
<comment type="caution">
    <text evidence="3">The sequence shown here is derived from an EMBL/GenBank/DDBJ whole genome shotgun (WGS) entry which is preliminary data.</text>
</comment>
<dbReference type="InterPro" id="IPR011871">
    <property type="entry name" value="Fib_succ_major"/>
</dbReference>
<dbReference type="NCBIfam" id="TIGR02145">
    <property type="entry name" value="Fib_succ_major"/>
    <property type="match status" value="1"/>
</dbReference>
<protein>
    <submittedName>
        <fullName evidence="3">Fibrobacter succinogenes major paralogous domain-containing protein</fullName>
    </submittedName>
</protein>
<dbReference type="Proteomes" id="UP000598350">
    <property type="component" value="Unassembled WGS sequence"/>
</dbReference>
<keyword evidence="1" id="KW-0732">Signal</keyword>
<evidence type="ECO:0000256" key="1">
    <source>
        <dbReference type="SAM" id="SignalP"/>
    </source>
</evidence>
<evidence type="ECO:0000313" key="3">
    <source>
        <dbReference type="EMBL" id="MBD0850877.1"/>
    </source>
</evidence>
<feature type="chain" id="PRO_5045164625" evidence="1">
    <location>
        <begin position="20"/>
        <end position="253"/>
    </location>
</feature>
<dbReference type="Pfam" id="PF09603">
    <property type="entry name" value="Fib_succ_major"/>
    <property type="match status" value="1"/>
</dbReference>
<dbReference type="RefSeq" id="WP_188314010.1">
    <property type="nucleotide sequence ID" value="NZ_JABTCG010000003.1"/>
</dbReference>
<name>A0ABR7VFF9_9FLAO</name>
<evidence type="ECO:0000313" key="4">
    <source>
        <dbReference type="Proteomes" id="UP000598350"/>
    </source>
</evidence>
<gene>
    <name evidence="3" type="ORF">HPE63_09375</name>
</gene>
<sequence length="253" mass="28268">MKRKLVPVLLFLLIPILTNCEKDDDTQNTLTVTDVDGNTYTTVQIGDQIWMAENLKTSHYANGTEIELVTDESAWSNLTFSDKTISYYENSIANKEVYGALYTWAATMNGSTSSDSNPSNVQGVCPDGWHLPSDNEWKELEMHLGMSQNETEMYTFRGTNEGSKIAGDSRLWNEGILVTDIAFGSSGFWAIPSGYRNADNGGAYQLHEIAAFWSTTESGDTLSLSRLLNTHWTQIHRFTDSKKTGFSVRCIKD</sequence>
<feature type="signal peptide" evidence="1">
    <location>
        <begin position="1"/>
        <end position="19"/>
    </location>
</feature>
<keyword evidence="4" id="KW-1185">Reference proteome</keyword>
<dbReference type="EMBL" id="JABTCG010000003">
    <property type="protein sequence ID" value="MBD0850877.1"/>
    <property type="molecule type" value="Genomic_DNA"/>
</dbReference>
<evidence type="ECO:0000259" key="2">
    <source>
        <dbReference type="Pfam" id="PF09603"/>
    </source>
</evidence>